<proteinExistence type="predicted"/>
<accession>A0A917UK17</accession>
<evidence type="ECO:0008006" key="4">
    <source>
        <dbReference type="Google" id="ProtNLM"/>
    </source>
</evidence>
<dbReference type="AlphaFoldDB" id="A0A917UK17"/>
<dbReference type="RefSeq" id="WP_188960516.1">
    <property type="nucleotide sequence ID" value="NZ_BMOE01000001.1"/>
</dbReference>
<dbReference type="InterPro" id="IPR018715">
    <property type="entry name" value="DUF2239"/>
</dbReference>
<comment type="caution">
    <text evidence="2">The sequence shown here is derived from an EMBL/GenBank/DDBJ whole genome shotgun (WGS) entry which is preliminary data.</text>
</comment>
<name>A0A917UK17_9DEIO</name>
<keyword evidence="3" id="KW-1185">Reference proteome</keyword>
<protein>
    <recommendedName>
        <fullName evidence="4">DUF2239 domain-containing protein</fullName>
    </recommendedName>
</protein>
<feature type="region of interest" description="Disordered" evidence="1">
    <location>
        <begin position="61"/>
        <end position="81"/>
    </location>
</feature>
<dbReference type="Pfam" id="PF09998">
    <property type="entry name" value="DUF2239"/>
    <property type="match status" value="1"/>
</dbReference>
<dbReference type="EMBL" id="BMOE01000001">
    <property type="protein sequence ID" value="GGJ63084.1"/>
    <property type="molecule type" value="Genomic_DNA"/>
</dbReference>
<organism evidence="2 3">
    <name type="scientific">Deinococcus aquiradiocola</name>
    <dbReference type="NCBI Taxonomy" id="393059"/>
    <lineage>
        <taxon>Bacteria</taxon>
        <taxon>Thermotogati</taxon>
        <taxon>Deinococcota</taxon>
        <taxon>Deinococci</taxon>
        <taxon>Deinococcales</taxon>
        <taxon>Deinococcaceae</taxon>
        <taxon>Deinococcus</taxon>
    </lineage>
</organism>
<evidence type="ECO:0000313" key="2">
    <source>
        <dbReference type="EMBL" id="GGJ63084.1"/>
    </source>
</evidence>
<reference evidence="2" key="2">
    <citation type="submission" date="2020-09" db="EMBL/GenBank/DDBJ databases">
        <authorList>
            <person name="Sun Q."/>
            <person name="Ohkuma M."/>
        </authorList>
    </citation>
    <scope>NUCLEOTIDE SEQUENCE</scope>
    <source>
        <strain evidence="2">JCM 14371</strain>
    </source>
</reference>
<evidence type="ECO:0000313" key="3">
    <source>
        <dbReference type="Proteomes" id="UP000635726"/>
    </source>
</evidence>
<gene>
    <name evidence="2" type="ORF">GCM10008939_03690</name>
</gene>
<reference evidence="2" key="1">
    <citation type="journal article" date="2014" name="Int. J. Syst. Evol. Microbiol.">
        <title>Complete genome sequence of Corynebacterium casei LMG S-19264T (=DSM 44701T), isolated from a smear-ripened cheese.</title>
        <authorList>
            <consortium name="US DOE Joint Genome Institute (JGI-PGF)"/>
            <person name="Walter F."/>
            <person name="Albersmeier A."/>
            <person name="Kalinowski J."/>
            <person name="Ruckert C."/>
        </authorList>
    </citation>
    <scope>NUCLEOTIDE SEQUENCE</scope>
    <source>
        <strain evidence="2">JCM 14371</strain>
    </source>
</reference>
<dbReference type="Proteomes" id="UP000635726">
    <property type="component" value="Unassembled WGS sequence"/>
</dbReference>
<sequence length="188" mass="20905">MNAPTYTAFADHDRLRTGTLQDALSAAWEHAQRRPHASIVIFDDATGQHRDHDLGGTLQATLDRARPEPATTPGPGRPKLGVVSREVSLLPRHWAWLEQGRGGASATLRRLIDEARRADPEGERRRQTTEAAGRFMTVLAGHLPGYEEASRALYAGDTDRLYAQIRDWPDSVQAHLLYLLDPPFQLQG</sequence>
<evidence type="ECO:0000256" key="1">
    <source>
        <dbReference type="SAM" id="MobiDB-lite"/>
    </source>
</evidence>